<evidence type="ECO:0000313" key="3">
    <source>
        <dbReference type="Proteomes" id="UP000054771"/>
    </source>
</evidence>
<dbReference type="AlphaFoldDB" id="A0A0U5FNE5"/>
<reference evidence="3" key="1">
    <citation type="journal article" date="2016" name="Genome Announc.">
        <title>Draft genome sequences of fungus Aspergillus calidoustus.</title>
        <authorList>
            <person name="Horn F."/>
            <person name="Linde J."/>
            <person name="Mattern D.J."/>
            <person name="Walther G."/>
            <person name="Guthke R."/>
            <person name="Scherlach K."/>
            <person name="Martin K."/>
            <person name="Brakhage A.A."/>
            <person name="Petzke L."/>
            <person name="Valiante V."/>
        </authorList>
    </citation>
    <scope>NUCLEOTIDE SEQUENCE [LARGE SCALE GENOMIC DNA]</scope>
    <source>
        <strain evidence="3">SF006504</strain>
    </source>
</reference>
<proteinExistence type="predicted"/>
<gene>
    <name evidence="2" type="ORF">ASPCAL00617</name>
</gene>
<dbReference type="OrthoDB" id="4398204at2759"/>
<protein>
    <submittedName>
        <fullName evidence="2">Uncharacterized protein</fullName>
    </submittedName>
</protein>
<dbReference type="OMA" id="WAYNGEY"/>
<feature type="chain" id="PRO_5006857140" evidence="1">
    <location>
        <begin position="19"/>
        <end position="135"/>
    </location>
</feature>
<evidence type="ECO:0000313" key="2">
    <source>
        <dbReference type="EMBL" id="CEL01025.1"/>
    </source>
</evidence>
<keyword evidence="1" id="KW-0732">Signal</keyword>
<evidence type="ECO:0000256" key="1">
    <source>
        <dbReference type="SAM" id="SignalP"/>
    </source>
</evidence>
<accession>A0A0U5FNE5</accession>
<name>A0A0U5FNE5_ASPCI</name>
<keyword evidence="3" id="KW-1185">Reference proteome</keyword>
<sequence>MKLFSFLATTALIQGALSYGVTVWDGPGCTGQQTILPLKADSTFKELEFPFKSYMEHGWGQHEQRIQFWTYFDREKAQCSGEGIYSTWAYNGEYFRSKACYTIGDHPNLQGKSDVLKTAGCVKSVRNGYVGNDRL</sequence>
<organism evidence="2 3">
    <name type="scientific">Aspergillus calidoustus</name>
    <dbReference type="NCBI Taxonomy" id="454130"/>
    <lineage>
        <taxon>Eukaryota</taxon>
        <taxon>Fungi</taxon>
        <taxon>Dikarya</taxon>
        <taxon>Ascomycota</taxon>
        <taxon>Pezizomycotina</taxon>
        <taxon>Eurotiomycetes</taxon>
        <taxon>Eurotiomycetidae</taxon>
        <taxon>Eurotiales</taxon>
        <taxon>Aspergillaceae</taxon>
        <taxon>Aspergillus</taxon>
        <taxon>Aspergillus subgen. Nidulantes</taxon>
    </lineage>
</organism>
<dbReference type="EMBL" id="CDMC01000001">
    <property type="protein sequence ID" value="CEL01025.1"/>
    <property type="molecule type" value="Genomic_DNA"/>
</dbReference>
<feature type="signal peptide" evidence="1">
    <location>
        <begin position="1"/>
        <end position="18"/>
    </location>
</feature>
<dbReference type="Proteomes" id="UP000054771">
    <property type="component" value="Unassembled WGS sequence"/>
</dbReference>